<evidence type="ECO:0000313" key="2">
    <source>
        <dbReference type="EMBL" id="CAF0870733.1"/>
    </source>
</evidence>
<feature type="transmembrane region" description="Helical" evidence="1">
    <location>
        <begin position="38"/>
        <end position="60"/>
    </location>
</feature>
<keyword evidence="1" id="KW-1133">Transmembrane helix</keyword>
<dbReference type="EMBL" id="CAJNOC010001510">
    <property type="protein sequence ID" value="CAF0870733.1"/>
    <property type="molecule type" value="Genomic_DNA"/>
</dbReference>
<sequence>MCESQCFCDNLDLILMILNRSINKYESLKFIKKHGAIYLVRTLISLLFDLIALITSIVSNQISDDYAYFFKIYFPILYTYCLLSSIGIMIFLKKTKIDEKRSIRIFLAELVNKIILLIISVFFLANTGETQGEEMENDREQYNALIYFKDGVLSTLLFMYFYSIINVFMDMCEIAIIAPLKLIKIIYLKCKAENKIHPNNFKLVNYKKY</sequence>
<feature type="transmembrane region" description="Helical" evidence="1">
    <location>
        <begin position="157"/>
        <end position="180"/>
    </location>
</feature>
<comment type="caution">
    <text evidence="2">The sequence shown here is derived from an EMBL/GenBank/DDBJ whole genome shotgun (WGS) entry which is preliminary data.</text>
</comment>
<dbReference type="Proteomes" id="UP000663879">
    <property type="component" value="Unassembled WGS sequence"/>
</dbReference>
<gene>
    <name evidence="2" type="ORF">OXX778_LOCUS9917</name>
</gene>
<dbReference type="AlphaFoldDB" id="A0A813XFA4"/>
<feature type="transmembrane region" description="Helical" evidence="1">
    <location>
        <begin position="104"/>
        <end position="125"/>
    </location>
</feature>
<feature type="transmembrane region" description="Helical" evidence="1">
    <location>
        <begin position="72"/>
        <end position="92"/>
    </location>
</feature>
<organism evidence="2 3">
    <name type="scientific">Brachionus calyciflorus</name>
    <dbReference type="NCBI Taxonomy" id="104777"/>
    <lineage>
        <taxon>Eukaryota</taxon>
        <taxon>Metazoa</taxon>
        <taxon>Spiralia</taxon>
        <taxon>Gnathifera</taxon>
        <taxon>Rotifera</taxon>
        <taxon>Eurotatoria</taxon>
        <taxon>Monogononta</taxon>
        <taxon>Pseudotrocha</taxon>
        <taxon>Ploima</taxon>
        <taxon>Brachionidae</taxon>
        <taxon>Brachionus</taxon>
    </lineage>
</organism>
<proteinExistence type="predicted"/>
<name>A0A813XFA4_9BILA</name>
<evidence type="ECO:0000256" key="1">
    <source>
        <dbReference type="SAM" id="Phobius"/>
    </source>
</evidence>
<keyword evidence="3" id="KW-1185">Reference proteome</keyword>
<protein>
    <submittedName>
        <fullName evidence="2">Uncharacterized protein</fullName>
    </submittedName>
</protein>
<accession>A0A813XFA4</accession>
<keyword evidence="1" id="KW-0812">Transmembrane</keyword>
<reference evidence="2" key="1">
    <citation type="submission" date="2021-02" db="EMBL/GenBank/DDBJ databases">
        <authorList>
            <person name="Nowell W R."/>
        </authorList>
    </citation>
    <scope>NUCLEOTIDE SEQUENCE</scope>
    <source>
        <strain evidence="2">Ploen Becks lab</strain>
    </source>
</reference>
<keyword evidence="1" id="KW-0472">Membrane</keyword>
<evidence type="ECO:0000313" key="3">
    <source>
        <dbReference type="Proteomes" id="UP000663879"/>
    </source>
</evidence>